<name>A0A540MV28_MALBA</name>
<accession>A0A540MV28</accession>
<organism evidence="2 3">
    <name type="scientific">Malus baccata</name>
    <name type="common">Siberian crab apple</name>
    <name type="synonym">Pyrus baccata</name>
    <dbReference type="NCBI Taxonomy" id="106549"/>
    <lineage>
        <taxon>Eukaryota</taxon>
        <taxon>Viridiplantae</taxon>
        <taxon>Streptophyta</taxon>
        <taxon>Embryophyta</taxon>
        <taxon>Tracheophyta</taxon>
        <taxon>Spermatophyta</taxon>
        <taxon>Magnoliopsida</taxon>
        <taxon>eudicotyledons</taxon>
        <taxon>Gunneridae</taxon>
        <taxon>Pentapetalae</taxon>
        <taxon>rosids</taxon>
        <taxon>fabids</taxon>
        <taxon>Rosales</taxon>
        <taxon>Rosaceae</taxon>
        <taxon>Amygdaloideae</taxon>
        <taxon>Maleae</taxon>
        <taxon>Malus</taxon>
    </lineage>
</organism>
<feature type="region of interest" description="Disordered" evidence="1">
    <location>
        <begin position="51"/>
        <end position="96"/>
    </location>
</feature>
<keyword evidence="3" id="KW-1185">Reference proteome</keyword>
<protein>
    <submittedName>
        <fullName evidence="2">Uncharacterized protein</fullName>
    </submittedName>
</protein>
<reference evidence="2 3" key="1">
    <citation type="journal article" date="2019" name="G3 (Bethesda)">
        <title>Sequencing of a Wild Apple (Malus baccata) Genome Unravels the Differences Between Cultivated and Wild Apple Species Regarding Disease Resistance and Cold Tolerance.</title>
        <authorList>
            <person name="Chen X."/>
        </authorList>
    </citation>
    <scope>NUCLEOTIDE SEQUENCE [LARGE SCALE GENOMIC DNA]</scope>
    <source>
        <strain evidence="3">cv. Shandingzi</strain>
        <tissue evidence="2">Leaves</tissue>
    </source>
</reference>
<evidence type="ECO:0000313" key="2">
    <source>
        <dbReference type="EMBL" id="TQE02665.1"/>
    </source>
</evidence>
<dbReference type="Proteomes" id="UP000315295">
    <property type="component" value="Unassembled WGS sequence"/>
</dbReference>
<proteinExistence type="predicted"/>
<dbReference type="AlphaFoldDB" id="A0A540MV28"/>
<gene>
    <name evidence="2" type="ORF">C1H46_011734</name>
</gene>
<evidence type="ECO:0000313" key="3">
    <source>
        <dbReference type="Proteomes" id="UP000315295"/>
    </source>
</evidence>
<dbReference type="EMBL" id="VIEB01000171">
    <property type="protein sequence ID" value="TQE02665.1"/>
    <property type="molecule type" value="Genomic_DNA"/>
</dbReference>
<sequence>MKKKGKTRKKVTWSRTRDVVLGRSTSTILQTQQSISLSLLKKSKKRSRHSSSLLHFCNGNRRPQTCTSPVPPPNLFTAANTEPLSSGRVRDPSKTKGKIVTAMGKGAHTELLYTQQRWLLRSTKWKVNQIPVLR</sequence>
<evidence type="ECO:0000256" key="1">
    <source>
        <dbReference type="SAM" id="MobiDB-lite"/>
    </source>
</evidence>
<comment type="caution">
    <text evidence="2">The sequence shown here is derived from an EMBL/GenBank/DDBJ whole genome shotgun (WGS) entry which is preliminary data.</text>
</comment>